<keyword evidence="2" id="KW-1185">Reference proteome</keyword>
<organism evidence="1 2">
    <name type="scientific">Sporomusa ovata</name>
    <dbReference type="NCBI Taxonomy" id="2378"/>
    <lineage>
        <taxon>Bacteria</taxon>
        <taxon>Bacillati</taxon>
        <taxon>Bacillota</taxon>
        <taxon>Negativicutes</taxon>
        <taxon>Selenomonadales</taxon>
        <taxon>Sporomusaceae</taxon>
        <taxon>Sporomusa</taxon>
    </lineage>
</organism>
<proteinExistence type="predicted"/>
<name>A0A0U1KWW9_9FIRM</name>
<protein>
    <submittedName>
        <fullName evidence="1">Uncharacterized protein</fullName>
    </submittedName>
</protein>
<gene>
    <name evidence="1" type="ORF">SpAn4DRAFT_3611</name>
</gene>
<reference evidence="2" key="1">
    <citation type="submission" date="2015-03" db="EMBL/GenBank/DDBJ databases">
        <authorList>
            <person name="Nijsse Bart"/>
        </authorList>
    </citation>
    <scope>NUCLEOTIDE SEQUENCE [LARGE SCALE GENOMIC DNA]</scope>
</reference>
<dbReference type="Proteomes" id="UP000049855">
    <property type="component" value="Unassembled WGS sequence"/>
</dbReference>
<evidence type="ECO:0000313" key="2">
    <source>
        <dbReference type="Proteomes" id="UP000049855"/>
    </source>
</evidence>
<accession>A0A0U1KWW9</accession>
<dbReference type="EMBL" id="CTRP01000005">
    <property type="protein sequence ID" value="CQR71745.1"/>
    <property type="molecule type" value="Genomic_DNA"/>
</dbReference>
<dbReference type="AlphaFoldDB" id="A0A0U1KWW9"/>
<evidence type="ECO:0000313" key="1">
    <source>
        <dbReference type="EMBL" id="CQR71745.1"/>
    </source>
</evidence>
<sequence length="114" mass="13768">MALIYLTKKFFSAKDIFYQALCNNNYKDFTINFWLIRVLIMLGDYEKANYFLNICKNLKPGLIEKIINPNNEGLTFEEKLKHHIIDNNLEQCYQKKFLIYMNFLFFFPFSILEI</sequence>